<dbReference type="Gene3D" id="3.30.160.240">
    <property type="entry name" value="Rv1738"/>
    <property type="match status" value="1"/>
</dbReference>
<accession>A0A9W6CWB6</accession>
<dbReference type="Pfam" id="PF08962">
    <property type="entry name" value="Rv2632c-like"/>
    <property type="match status" value="1"/>
</dbReference>
<evidence type="ECO:0000313" key="2">
    <source>
        <dbReference type="EMBL" id="GLI27732.1"/>
    </source>
</evidence>
<dbReference type="InterPro" id="IPR015057">
    <property type="entry name" value="Rv2632c-like"/>
</dbReference>
<evidence type="ECO:0000256" key="1">
    <source>
        <dbReference type="SAM" id="MobiDB-lite"/>
    </source>
</evidence>
<dbReference type="SUPFAM" id="SSF143212">
    <property type="entry name" value="Rv2632c-like"/>
    <property type="match status" value="1"/>
</dbReference>
<dbReference type="AlphaFoldDB" id="A0A9W6CWB6"/>
<dbReference type="RefSeq" id="WP_281884511.1">
    <property type="nucleotide sequence ID" value="NZ_BSDP01000001.1"/>
</dbReference>
<feature type="region of interest" description="Disordered" evidence="1">
    <location>
        <begin position="15"/>
        <end position="48"/>
    </location>
</feature>
<evidence type="ECO:0000313" key="3">
    <source>
        <dbReference type="Proteomes" id="UP001144396"/>
    </source>
</evidence>
<keyword evidence="3" id="KW-1185">Reference proteome</keyword>
<gene>
    <name evidence="2" type="ORF">ARHIZOSPH14_19740</name>
</gene>
<sequence>MYATKHWDVTVEIDEEEDTTTARASVVTPSGQDVTGVGKADRNPHDPNVPAIGDELAVARALRNLSERLLHTTERDITHLTGEPAHVHR</sequence>
<organism evidence="2 3">
    <name type="scientific">Agromyces rhizosphaerae</name>
    <dbReference type="NCBI Taxonomy" id="88374"/>
    <lineage>
        <taxon>Bacteria</taxon>
        <taxon>Bacillati</taxon>
        <taxon>Actinomycetota</taxon>
        <taxon>Actinomycetes</taxon>
        <taxon>Micrococcales</taxon>
        <taxon>Microbacteriaceae</taxon>
        <taxon>Agromyces</taxon>
    </lineage>
</organism>
<protein>
    <recommendedName>
        <fullName evidence="4">DUF1876 domain-containing protein</fullName>
    </recommendedName>
</protein>
<evidence type="ECO:0008006" key="4">
    <source>
        <dbReference type="Google" id="ProtNLM"/>
    </source>
</evidence>
<reference evidence="2" key="1">
    <citation type="submission" date="2022-12" db="EMBL/GenBank/DDBJ databases">
        <title>Reference genome sequencing for broad-spectrum identification of bacterial and archaeal isolates by mass spectrometry.</title>
        <authorList>
            <person name="Sekiguchi Y."/>
            <person name="Tourlousse D.M."/>
        </authorList>
    </citation>
    <scope>NUCLEOTIDE SEQUENCE</scope>
    <source>
        <strain evidence="2">14</strain>
    </source>
</reference>
<dbReference type="InterPro" id="IPR038070">
    <property type="entry name" value="Rv2632c-like_sf"/>
</dbReference>
<name>A0A9W6CWB6_9MICO</name>
<dbReference type="EMBL" id="BSDP01000001">
    <property type="protein sequence ID" value="GLI27732.1"/>
    <property type="molecule type" value="Genomic_DNA"/>
</dbReference>
<comment type="caution">
    <text evidence="2">The sequence shown here is derived from an EMBL/GenBank/DDBJ whole genome shotgun (WGS) entry which is preliminary data.</text>
</comment>
<proteinExistence type="predicted"/>
<dbReference type="Proteomes" id="UP001144396">
    <property type="component" value="Unassembled WGS sequence"/>
</dbReference>